<protein>
    <submittedName>
        <fullName evidence="1">Uncharacterized protein</fullName>
    </submittedName>
</protein>
<organism evidence="1 2">
    <name type="scientific">Paenibacillus wynnii</name>
    <dbReference type="NCBI Taxonomy" id="268407"/>
    <lineage>
        <taxon>Bacteria</taxon>
        <taxon>Bacillati</taxon>
        <taxon>Bacillota</taxon>
        <taxon>Bacilli</taxon>
        <taxon>Bacillales</taxon>
        <taxon>Paenibacillaceae</taxon>
        <taxon>Paenibacillus</taxon>
    </lineage>
</organism>
<gene>
    <name evidence="1" type="ORF">PWYN_18095</name>
</gene>
<keyword evidence="2" id="KW-1185">Reference proteome</keyword>
<dbReference type="RefSeq" id="WP_036654679.1">
    <property type="nucleotide sequence ID" value="NZ_JQCR01000003.1"/>
</dbReference>
<dbReference type="Gene3D" id="1.10.10.10">
    <property type="entry name" value="Winged helix-like DNA-binding domain superfamily/Winged helix DNA-binding domain"/>
    <property type="match status" value="1"/>
</dbReference>
<dbReference type="STRING" id="268407.PWYN_18095"/>
<dbReference type="eggNOG" id="ENOG5030VNE">
    <property type="taxonomic scope" value="Bacteria"/>
</dbReference>
<name>A0A098M2L9_9BACL</name>
<dbReference type="InterPro" id="IPR036388">
    <property type="entry name" value="WH-like_DNA-bd_sf"/>
</dbReference>
<reference evidence="1 2" key="1">
    <citation type="submission" date="2014-08" db="EMBL/GenBank/DDBJ databases">
        <authorList>
            <person name="den Bakker H.C."/>
        </authorList>
    </citation>
    <scope>NUCLEOTIDE SEQUENCE [LARGE SCALE GENOMIC DNA]</scope>
    <source>
        <strain evidence="1 2">DSM 18334</strain>
    </source>
</reference>
<dbReference type="Proteomes" id="UP000029734">
    <property type="component" value="Unassembled WGS sequence"/>
</dbReference>
<reference evidence="1 2" key="2">
    <citation type="submission" date="2014-10" db="EMBL/GenBank/DDBJ databases">
        <title>Comparative genomics of the Paenibacillus odorifer group.</title>
        <authorList>
            <person name="Tsai Y.-C."/>
            <person name="Martin N."/>
            <person name="Korlach J."/>
            <person name="Wiedmann M."/>
        </authorList>
    </citation>
    <scope>NUCLEOTIDE SEQUENCE [LARGE SCALE GENOMIC DNA]</scope>
    <source>
        <strain evidence="1 2">DSM 18334</strain>
    </source>
</reference>
<dbReference type="Pfam" id="PF13730">
    <property type="entry name" value="HTH_36"/>
    <property type="match status" value="1"/>
</dbReference>
<proteinExistence type="predicted"/>
<comment type="caution">
    <text evidence="1">The sequence shown here is derived from an EMBL/GenBank/DDBJ whole genome shotgun (WGS) entry which is preliminary data.</text>
</comment>
<dbReference type="OrthoDB" id="2988796at2"/>
<evidence type="ECO:0000313" key="2">
    <source>
        <dbReference type="Proteomes" id="UP000029734"/>
    </source>
</evidence>
<dbReference type="AlphaFoldDB" id="A0A098M2L9"/>
<dbReference type="EMBL" id="JQCR01000003">
    <property type="protein sequence ID" value="KGE16625.1"/>
    <property type="molecule type" value="Genomic_DNA"/>
</dbReference>
<sequence length="296" mass="34914">MKFVDSHIKVKSNWFDKGNTFSKVGADAFLLYLTLYRYHIYNQDKCTFATSMKMLKKETGFTIDKTKELFKILIRYKVIQCSVTRWDRYEDDGFMLVTALDLPNTKREKGNKGNEYDAPVTDADHYISIDLKLMQYYLDNGLGCSEIAFYCLIRKYSNNNERKCWMSINKMADTLGFSNDKVHKMVHTLNRMRLMGSEYRQNGTRTINGVKKMSYRFEHVIFGNITTLDSLRESFKSIIDKNIKKWDKQKERKNKVKTSVNPFIDDELNSDDIVIEEQEDYEPLNDYLNMSDDNPF</sequence>
<evidence type="ECO:0000313" key="1">
    <source>
        <dbReference type="EMBL" id="KGE16625.1"/>
    </source>
</evidence>
<accession>A0A098M2L9</accession>